<gene>
    <name evidence="1" type="ORF">HPB50_020205</name>
</gene>
<proteinExistence type="predicted"/>
<name>A0ACB7T923_HYAAI</name>
<evidence type="ECO:0000313" key="1">
    <source>
        <dbReference type="EMBL" id="KAH6943335.1"/>
    </source>
</evidence>
<sequence>MPGPRYGRTPTCVVALLLTRSERGHFLPWAGYDLVPSRSGPTRHRTSGHRKHFVFGEPSWTFSGKEKDRAAILSEVTSGPLHFDEDENPGPQPP</sequence>
<accession>A0ACB7T923</accession>
<evidence type="ECO:0000313" key="2">
    <source>
        <dbReference type="Proteomes" id="UP000821845"/>
    </source>
</evidence>
<keyword evidence="2" id="KW-1185">Reference proteome</keyword>
<protein>
    <submittedName>
        <fullName evidence="1">Uncharacterized protein</fullName>
    </submittedName>
</protein>
<reference evidence="1" key="1">
    <citation type="submission" date="2020-05" db="EMBL/GenBank/DDBJ databases">
        <title>Large-scale comparative analyses of tick genomes elucidate their genetic diversity and vector capacities.</title>
        <authorList>
            <person name="Jia N."/>
            <person name="Wang J."/>
            <person name="Shi W."/>
            <person name="Du L."/>
            <person name="Sun Y."/>
            <person name="Zhan W."/>
            <person name="Jiang J."/>
            <person name="Wang Q."/>
            <person name="Zhang B."/>
            <person name="Ji P."/>
            <person name="Sakyi L.B."/>
            <person name="Cui X."/>
            <person name="Yuan T."/>
            <person name="Jiang B."/>
            <person name="Yang W."/>
            <person name="Lam T.T.-Y."/>
            <person name="Chang Q."/>
            <person name="Ding S."/>
            <person name="Wang X."/>
            <person name="Zhu J."/>
            <person name="Ruan X."/>
            <person name="Zhao L."/>
            <person name="Wei J."/>
            <person name="Que T."/>
            <person name="Du C."/>
            <person name="Cheng J."/>
            <person name="Dai P."/>
            <person name="Han X."/>
            <person name="Huang E."/>
            <person name="Gao Y."/>
            <person name="Liu J."/>
            <person name="Shao H."/>
            <person name="Ye R."/>
            <person name="Li L."/>
            <person name="Wei W."/>
            <person name="Wang X."/>
            <person name="Wang C."/>
            <person name="Yang T."/>
            <person name="Huo Q."/>
            <person name="Li W."/>
            <person name="Guo W."/>
            <person name="Chen H."/>
            <person name="Zhou L."/>
            <person name="Ni X."/>
            <person name="Tian J."/>
            <person name="Zhou Y."/>
            <person name="Sheng Y."/>
            <person name="Liu T."/>
            <person name="Pan Y."/>
            <person name="Xia L."/>
            <person name="Li J."/>
            <person name="Zhao F."/>
            <person name="Cao W."/>
        </authorList>
    </citation>
    <scope>NUCLEOTIDE SEQUENCE</scope>
    <source>
        <strain evidence="1">Hyas-2018</strain>
    </source>
</reference>
<dbReference type="EMBL" id="CM023490">
    <property type="protein sequence ID" value="KAH6943335.1"/>
    <property type="molecule type" value="Genomic_DNA"/>
</dbReference>
<organism evidence="1 2">
    <name type="scientific">Hyalomma asiaticum</name>
    <name type="common">Tick</name>
    <dbReference type="NCBI Taxonomy" id="266040"/>
    <lineage>
        <taxon>Eukaryota</taxon>
        <taxon>Metazoa</taxon>
        <taxon>Ecdysozoa</taxon>
        <taxon>Arthropoda</taxon>
        <taxon>Chelicerata</taxon>
        <taxon>Arachnida</taxon>
        <taxon>Acari</taxon>
        <taxon>Parasitiformes</taxon>
        <taxon>Ixodida</taxon>
        <taxon>Ixodoidea</taxon>
        <taxon>Ixodidae</taxon>
        <taxon>Hyalomminae</taxon>
        <taxon>Hyalomma</taxon>
    </lineage>
</organism>
<comment type="caution">
    <text evidence="1">The sequence shown here is derived from an EMBL/GenBank/DDBJ whole genome shotgun (WGS) entry which is preliminary data.</text>
</comment>
<dbReference type="Proteomes" id="UP000821845">
    <property type="component" value="Chromosome 10"/>
</dbReference>